<accession>A0A9P4I778</accession>
<dbReference type="SUPFAM" id="SSF103473">
    <property type="entry name" value="MFS general substrate transporter"/>
    <property type="match status" value="1"/>
</dbReference>
<dbReference type="GO" id="GO:0005886">
    <property type="term" value="C:plasma membrane"/>
    <property type="evidence" value="ECO:0007669"/>
    <property type="project" value="TreeGrafter"/>
</dbReference>
<reference evidence="7" key="1">
    <citation type="journal article" date="2020" name="Stud. Mycol.">
        <title>101 Dothideomycetes genomes: a test case for predicting lifestyles and emergence of pathogens.</title>
        <authorList>
            <person name="Haridas S."/>
            <person name="Albert R."/>
            <person name="Binder M."/>
            <person name="Bloem J."/>
            <person name="Labutti K."/>
            <person name="Salamov A."/>
            <person name="Andreopoulos B."/>
            <person name="Baker S."/>
            <person name="Barry K."/>
            <person name="Bills G."/>
            <person name="Bluhm B."/>
            <person name="Cannon C."/>
            <person name="Castanera R."/>
            <person name="Culley D."/>
            <person name="Daum C."/>
            <person name="Ezra D."/>
            <person name="Gonzalez J."/>
            <person name="Henrissat B."/>
            <person name="Kuo A."/>
            <person name="Liang C."/>
            <person name="Lipzen A."/>
            <person name="Lutzoni F."/>
            <person name="Magnuson J."/>
            <person name="Mondo S."/>
            <person name="Nolan M."/>
            <person name="Ohm R."/>
            <person name="Pangilinan J."/>
            <person name="Park H.-J."/>
            <person name="Ramirez L."/>
            <person name="Alfaro M."/>
            <person name="Sun H."/>
            <person name="Tritt A."/>
            <person name="Yoshinaga Y."/>
            <person name="Zwiers L.-H."/>
            <person name="Turgeon B."/>
            <person name="Goodwin S."/>
            <person name="Spatafora J."/>
            <person name="Crous P."/>
            <person name="Grigoriev I."/>
        </authorList>
    </citation>
    <scope>NUCLEOTIDE SEQUENCE</scope>
    <source>
        <strain evidence="7">CBS 133067</strain>
    </source>
</reference>
<keyword evidence="3 5" id="KW-1133">Transmembrane helix</keyword>
<evidence type="ECO:0000256" key="4">
    <source>
        <dbReference type="ARBA" id="ARBA00023136"/>
    </source>
</evidence>
<dbReference type="PANTHER" id="PTHR23502:SF182">
    <property type="entry name" value="POLYAMINE TRANSPORTER, PUTATIVE-RELATED"/>
    <property type="match status" value="1"/>
</dbReference>
<gene>
    <name evidence="7" type="ORF">NA57DRAFT_67777</name>
</gene>
<name>A0A9P4I778_9PEZI</name>
<evidence type="ECO:0000256" key="5">
    <source>
        <dbReference type="SAM" id="Phobius"/>
    </source>
</evidence>
<evidence type="ECO:0000256" key="1">
    <source>
        <dbReference type="ARBA" id="ARBA00004141"/>
    </source>
</evidence>
<dbReference type="InterPro" id="IPR011701">
    <property type="entry name" value="MFS"/>
</dbReference>
<evidence type="ECO:0000259" key="6">
    <source>
        <dbReference type="PROSITE" id="PS50850"/>
    </source>
</evidence>
<dbReference type="PANTHER" id="PTHR23502">
    <property type="entry name" value="MAJOR FACILITATOR SUPERFAMILY"/>
    <property type="match status" value="1"/>
</dbReference>
<feature type="transmembrane region" description="Helical" evidence="5">
    <location>
        <begin position="310"/>
        <end position="329"/>
    </location>
</feature>
<evidence type="ECO:0000256" key="2">
    <source>
        <dbReference type="ARBA" id="ARBA00022692"/>
    </source>
</evidence>
<sequence length="438" mass="48502">MSVFTVLLRISRITNVICSNTANSIYIASIPGVQSHFHISTTFAASPITFFMVGFAIGPVIGTAGSEFFGREYLFKGLLLVSLAFTIVGGSATDFRTLIVARVFAGLTAAPCSTIALGILNDLWDLRSGELIGNLFLLIYALLLTWVSEVGPAMGAAIVRDRDWRWTFWLSAILLAVALVTAIPVPETFQPEIIRRRAGKPRPKIQDVLIPTLSRPLHMLIFEPIVLPTAMLVTISQVVLFFFYLAFPVILQSQYNFSLYSVGMAFLGLFVGSFLALPIAIFLTKVRYQPALLKAETEPNGYDRVPEERLWGAMLGSVLGPVSLFWFAWTARSDIPWIVPIIASAFYGISFSLVQICLPIYKNDSFGATYGASSLAADTFVRFGCSSVVPLFSVQMIDKLTFKWAMSFWAFVSIAVLPVPFVLYYWGPKLRARSRYIQ</sequence>
<feature type="transmembrane region" description="Helical" evidence="5">
    <location>
        <begin position="404"/>
        <end position="426"/>
    </location>
</feature>
<organism evidence="7 8">
    <name type="scientific">Rhizodiscina lignyota</name>
    <dbReference type="NCBI Taxonomy" id="1504668"/>
    <lineage>
        <taxon>Eukaryota</taxon>
        <taxon>Fungi</taxon>
        <taxon>Dikarya</taxon>
        <taxon>Ascomycota</taxon>
        <taxon>Pezizomycotina</taxon>
        <taxon>Dothideomycetes</taxon>
        <taxon>Pleosporomycetidae</taxon>
        <taxon>Aulographales</taxon>
        <taxon>Rhizodiscinaceae</taxon>
        <taxon>Rhizodiscina</taxon>
    </lineage>
</organism>
<dbReference type="AlphaFoldDB" id="A0A9P4I778"/>
<dbReference type="GO" id="GO:0015606">
    <property type="term" value="F:spermidine transmembrane transporter activity"/>
    <property type="evidence" value="ECO:0007669"/>
    <property type="project" value="TreeGrafter"/>
</dbReference>
<comment type="caution">
    <text evidence="7">The sequence shown here is derived from an EMBL/GenBank/DDBJ whole genome shotgun (WGS) entry which is preliminary data.</text>
</comment>
<dbReference type="PROSITE" id="PS50850">
    <property type="entry name" value="MFS"/>
    <property type="match status" value="1"/>
</dbReference>
<evidence type="ECO:0000313" key="7">
    <source>
        <dbReference type="EMBL" id="KAF2096275.1"/>
    </source>
</evidence>
<dbReference type="InterPro" id="IPR020846">
    <property type="entry name" value="MFS_dom"/>
</dbReference>
<feature type="transmembrane region" description="Helical" evidence="5">
    <location>
        <begin position="259"/>
        <end position="284"/>
    </location>
</feature>
<dbReference type="InterPro" id="IPR036259">
    <property type="entry name" value="MFS_trans_sf"/>
</dbReference>
<dbReference type="Gene3D" id="1.20.1250.20">
    <property type="entry name" value="MFS general substrate transporter like domains"/>
    <property type="match status" value="1"/>
</dbReference>
<evidence type="ECO:0000256" key="3">
    <source>
        <dbReference type="ARBA" id="ARBA00022989"/>
    </source>
</evidence>
<keyword evidence="4 5" id="KW-0472">Membrane</keyword>
<feature type="transmembrane region" description="Helical" evidence="5">
    <location>
        <begin position="335"/>
        <end position="358"/>
    </location>
</feature>
<dbReference type="EMBL" id="ML978130">
    <property type="protein sequence ID" value="KAF2096275.1"/>
    <property type="molecule type" value="Genomic_DNA"/>
</dbReference>
<feature type="transmembrane region" description="Helical" evidence="5">
    <location>
        <begin position="225"/>
        <end position="247"/>
    </location>
</feature>
<dbReference type="OrthoDB" id="3936150at2759"/>
<comment type="subcellular location">
    <subcellularLocation>
        <location evidence="1">Membrane</location>
        <topology evidence="1">Multi-pass membrane protein</topology>
    </subcellularLocation>
</comment>
<keyword evidence="8" id="KW-1185">Reference proteome</keyword>
<feature type="transmembrane region" description="Helical" evidence="5">
    <location>
        <begin position="99"/>
        <end position="119"/>
    </location>
</feature>
<dbReference type="Pfam" id="PF07690">
    <property type="entry name" value="MFS_1"/>
    <property type="match status" value="1"/>
</dbReference>
<proteinExistence type="predicted"/>
<dbReference type="GO" id="GO:0000297">
    <property type="term" value="F:spermine transmembrane transporter activity"/>
    <property type="evidence" value="ECO:0007669"/>
    <property type="project" value="TreeGrafter"/>
</dbReference>
<keyword evidence="2 5" id="KW-0812">Transmembrane</keyword>
<feature type="transmembrane region" description="Helical" evidence="5">
    <location>
        <begin position="43"/>
        <end position="61"/>
    </location>
</feature>
<feature type="transmembrane region" description="Helical" evidence="5">
    <location>
        <begin position="131"/>
        <end position="148"/>
    </location>
</feature>
<protein>
    <submittedName>
        <fullName evidence="7">MFS general substrate transporter</fullName>
    </submittedName>
</protein>
<feature type="transmembrane region" description="Helical" evidence="5">
    <location>
        <begin position="168"/>
        <end position="186"/>
    </location>
</feature>
<dbReference type="Proteomes" id="UP000799772">
    <property type="component" value="Unassembled WGS sequence"/>
</dbReference>
<feature type="domain" description="Major facilitator superfamily (MFS) profile" evidence="6">
    <location>
        <begin position="1"/>
        <end position="430"/>
    </location>
</feature>
<evidence type="ECO:0000313" key="8">
    <source>
        <dbReference type="Proteomes" id="UP000799772"/>
    </source>
</evidence>
<feature type="transmembrane region" description="Helical" evidence="5">
    <location>
        <begin position="73"/>
        <end position="93"/>
    </location>
</feature>